<name>A0ABT6A1L2_9ACTN</name>
<evidence type="ECO:0000313" key="4">
    <source>
        <dbReference type="Proteomes" id="UP001221150"/>
    </source>
</evidence>
<evidence type="ECO:0000313" key="3">
    <source>
        <dbReference type="EMBL" id="MDF3298266.1"/>
    </source>
</evidence>
<feature type="compositionally biased region" description="Polar residues" evidence="1">
    <location>
        <begin position="146"/>
        <end position="158"/>
    </location>
</feature>
<dbReference type="RefSeq" id="WP_276107797.1">
    <property type="nucleotide sequence ID" value="NZ_JARJBB010000002.1"/>
</dbReference>
<feature type="region of interest" description="Disordered" evidence="1">
    <location>
        <begin position="139"/>
        <end position="223"/>
    </location>
</feature>
<dbReference type="Proteomes" id="UP001221150">
    <property type="component" value="Unassembled WGS sequence"/>
</dbReference>
<feature type="compositionally biased region" description="Gly residues" evidence="1">
    <location>
        <begin position="271"/>
        <end position="300"/>
    </location>
</feature>
<keyword evidence="2" id="KW-1133">Transmembrane helix</keyword>
<feature type="transmembrane region" description="Helical" evidence="2">
    <location>
        <begin position="114"/>
        <end position="136"/>
    </location>
</feature>
<protein>
    <submittedName>
        <fullName evidence="3">Extensin</fullName>
    </submittedName>
</protein>
<proteinExistence type="predicted"/>
<dbReference type="EMBL" id="JARJBB010000002">
    <property type="protein sequence ID" value="MDF3298266.1"/>
    <property type="molecule type" value="Genomic_DNA"/>
</dbReference>
<organism evidence="3 4">
    <name type="scientific">Streptomyces tropicalis</name>
    <dbReference type="NCBI Taxonomy" id="3034234"/>
    <lineage>
        <taxon>Bacteria</taxon>
        <taxon>Bacillati</taxon>
        <taxon>Actinomycetota</taxon>
        <taxon>Actinomycetes</taxon>
        <taxon>Kitasatosporales</taxon>
        <taxon>Streptomycetaceae</taxon>
        <taxon>Streptomyces</taxon>
    </lineage>
</organism>
<evidence type="ECO:0000256" key="1">
    <source>
        <dbReference type="SAM" id="MobiDB-lite"/>
    </source>
</evidence>
<keyword evidence="2" id="KW-0472">Membrane</keyword>
<reference evidence="3 4" key="1">
    <citation type="submission" date="2023-03" db="EMBL/GenBank/DDBJ databases">
        <title>Draft genome sequence of Streptomyces sp. K1PA1 isolated from peat swamp forest in Thailand.</title>
        <authorList>
            <person name="Klaysubun C."/>
            <person name="Duangmal K."/>
        </authorList>
    </citation>
    <scope>NUCLEOTIDE SEQUENCE [LARGE SCALE GENOMIC DNA]</scope>
    <source>
        <strain evidence="3 4">K1PA1</strain>
    </source>
</reference>
<feature type="region of interest" description="Disordered" evidence="1">
    <location>
        <begin position="268"/>
        <end position="349"/>
    </location>
</feature>
<gene>
    <name evidence="3" type="ORF">P3H78_06420</name>
</gene>
<keyword evidence="4" id="KW-1185">Reference proteome</keyword>
<comment type="caution">
    <text evidence="3">The sequence shown here is derived from an EMBL/GenBank/DDBJ whole genome shotgun (WGS) entry which is preliminary data.</text>
</comment>
<keyword evidence="2" id="KW-0812">Transmembrane</keyword>
<sequence>MADEQYRWLDRDTAERLLRGEPLDTVDASARERAERLARALNALSVVPDVTEPELPGEAAAMAAFRKARAEAADAVVSRAPSAPARTRDAGLVRIGAHAAGRGRRVRWGRPVRLAVSAALAAGAVGGVAAAATGVLPTPFGGNEPHQGTTVSTATTPDASVEPPASQGTAGGRSPLPVPGVTGSGASGTAAPDTSRGSGAPSPGASSGSAADETPGAGPARGWKGLVSACRDLREGRGLGADRKRALDGAAGGSARVWTYCKGVLKAAGTGTQGSGGAGDSRGADGGSGGQDGQGDQGGKGGEDDGGHHYQRSRRSGLSMPSASALVPSGALSTPVPGPSLPRLLPVTP</sequence>
<feature type="compositionally biased region" description="Low complexity" evidence="1">
    <location>
        <begin position="187"/>
        <end position="211"/>
    </location>
</feature>
<evidence type="ECO:0000256" key="2">
    <source>
        <dbReference type="SAM" id="Phobius"/>
    </source>
</evidence>
<accession>A0ABT6A1L2</accession>